<dbReference type="SMART" id="SM00342">
    <property type="entry name" value="HTH_ARAC"/>
    <property type="match status" value="1"/>
</dbReference>
<sequence length="229" mass="27030">MIVYIAYISSLTIYPTYVLRNTQKVRGAKNRYKAILLEILCLFGFIVAFFLLTMLFYMFKPFNYDVRPVYVFMVINCIGIFIILGFLISRFSMDNRRTYYNVLTAEKSQPIKITEQEWGAYHQVLQHAMEKDKLFLDSNLSMEKFLQHTGLSKEVMLQFLDLQAKCSFFDWLAKYRILYAVSLLKGNYPHLKTAVLSNLCGFNSVSKFNKYFHLYMRQSVTDFKISNQK</sequence>
<feature type="transmembrane region" description="Helical" evidence="1">
    <location>
        <begin position="34"/>
        <end position="57"/>
    </location>
</feature>
<comment type="caution">
    <text evidence="3">The sequence shown here is derived from an EMBL/GenBank/DDBJ whole genome shotgun (WGS) entry which is preliminary data.</text>
</comment>
<evidence type="ECO:0000313" key="3">
    <source>
        <dbReference type="EMBL" id="MEI5984460.1"/>
    </source>
</evidence>
<protein>
    <recommendedName>
        <fullName evidence="2">HTH araC/xylS-type domain-containing protein</fullName>
    </recommendedName>
</protein>
<feature type="domain" description="HTH araC/xylS-type" evidence="2">
    <location>
        <begin position="119"/>
        <end position="226"/>
    </location>
</feature>
<name>A0ABU8I444_9SPHI</name>
<dbReference type="Gene3D" id="1.10.10.60">
    <property type="entry name" value="Homeodomain-like"/>
    <property type="match status" value="1"/>
</dbReference>
<dbReference type="InterPro" id="IPR018060">
    <property type="entry name" value="HTH_AraC"/>
</dbReference>
<keyword evidence="1" id="KW-1133">Transmembrane helix</keyword>
<reference evidence="3 4" key="1">
    <citation type="submission" date="2024-01" db="EMBL/GenBank/DDBJ databases">
        <title>Sphingobacterium tenebrionis sp. nov., a novel endophyte isolated from tenebrio molitor intestines.</title>
        <authorList>
            <person name="Zhang C."/>
        </authorList>
    </citation>
    <scope>NUCLEOTIDE SEQUENCE [LARGE SCALE GENOMIC DNA]</scope>
    <source>
        <strain evidence="3 4">PU5-4</strain>
    </source>
</reference>
<evidence type="ECO:0000313" key="4">
    <source>
        <dbReference type="Proteomes" id="UP001363035"/>
    </source>
</evidence>
<evidence type="ECO:0000256" key="1">
    <source>
        <dbReference type="SAM" id="Phobius"/>
    </source>
</evidence>
<gene>
    <name evidence="3" type="ORF">VJ786_06045</name>
</gene>
<dbReference type="Proteomes" id="UP001363035">
    <property type="component" value="Unassembled WGS sequence"/>
</dbReference>
<dbReference type="RefSeq" id="WP_336557447.1">
    <property type="nucleotide sequence ID" value="NZ_JAYLLN010000010.1"/>
</dbReference>
<feature type="transmembrane region" description="Helical" evidence="1">
    <location>
        <begin position="69"/>
        <end position="88"/>
    </location>
</feature>
<keyword evidence="1" id="KW-0472">Membrane</keyword>
<keyword evidence="1" id="KW-0812">Transmembrane</keyword>
<keyword evidence="4" id="KW-1185">Reference proteome</keyword>
<accession>A0ABU8I444</accession>
<evidence type="ECO:0000259" key="2">
    <source>
        <dbReference type="PROSITE" id="PS01124"/>
    </source>
</evidence>
<dbReference type="EMBL" id="JAYLLN010000010">
    <property type="protein sequence ID" value="MEI5984460.1"/>
    <property type="molecule type" value="Genomic_DNA"/>
</dbReference>
<dbReference type="PROSITE" id="PS01124">
    <property type="entry name" value="HTH_ARAC_FAMILY_2"/>
    <property type="match status" value="1"/>
</dbReference>
<organism evidence="3 4">
    <name type="scientific">Sphingobacterium tenebrionis</name>
    <dbReference type="NCBI Taxonomy" id="3111775"/>
    <lineage>
        <taxon>Bacteria</taxon>
        <taxon>Pseudomonadati</taxon>
        <taxon>Bacteroidota</taxon>
        <taxon>Sphingobacteriia</taxon>
        <taxon>Sphingobacteriales</taxon>
        <taxon>Sphingobacteriaceae</taxon>
        <taxon>Sphingobacterium</taxon>
    </lineage>
</organism>
<proteinExistence type="predicted"/>